<dbReference type="EMBL" id="KZ662870">
    <property type="protein sequence ID" value="PPS18110.1"/>
    <property type="molecule type" value="Genomic_DNA"/>
</dbReference>
<evidence type="ECO:0000313" key="3">
    <source>
        <dbReference type="Proteomes" id="UP000239757"/>
    </source>
</evidence>
<proteinExistence type="predicted"/>
<dbReference type="PANTHER" id="PTHR31084">
    <property type="entry name" value="ALPHA-L-FUCOSIDASE 2"/>
    <property type="match status" value="1"/>
</dbReference>
<organism evidence="2 3">
    <name type="scientific">Gossypium barbadense</name>
    <name type="common">Sea Island cotton</name>
    <name type="synonym">Hibiscus barbadensis</name>
    <dbReference type="NCBI Taxonomy" id="3634"/>
    <lineage>
        <taxon>Eukaryota</taxon>
        <taxon>Viridiplantae</taxon>
        <taxon>Streptophyta</taxon>
        <taxon>Embryophyta</taxon>
        <taxon>Tracheophyta</taxon>
        <taxon>Spermatophyta</taxon>
        <taxon>Magnoliopsida</taxon>
        <taxon>eudicotyledons</taxon>
        <taxon>Gunneridae</taxon>
        <taxon>Pentapetalae</taxon>
        <taxon>rosids</taxon>
        <taxon>malvids</taxon>
        <taxon>Malvales</taxon>
        <taxon>Malvaceae</taxon>
        <taxon>Malvoideae</taxon>
        <taxon>Gossypium</taxon>
    </lineage>
</organism>
<dbReference type="Proteomes" id="UP000239757">
    <property type="component" value="Unassembled WGS sequence"/>
</dbReference>
<name>A0A2P5YR76_GOSBA</name>
<accession>A0A2P5YR76</accession>
<dbReference type="GO" id="GO:0004560">
    <property type="term" value="F:alpha-L-fucosidase activity"/>
    <property type="evidence" value="ECO:0007669"/>
    <property type="project" value="TreeGrafter"/>
</dbReference>
<sequence length="182" mass="20535">MHVVKMTFHMLSRDYTNLEAPAALAEVRKLVDNGDYAEATKAVVELSDHPSDTTSYTTIHRQNQIIMQGSCPDDKKLKVEGSDWADLYADHLDDYQNLFHRVSLQLSKSSKSNLGDGSLEMKEVKSSTKKKHFSKSNNGAVSTVERVKSFQKDEDPSCRVFAYFFFTTRKSGVNSARYIEPA</sequence>
<protein>
    <submittedName>
        <fullName evidence="2">Uncharacterized protein</fullName>
    </submittedName>
</protein>
<feature type="region of interest" description="Disordered" evidence="1">
    <location>
        <begin position="114"/>
        <end position="137"/>
    </location>
</feature>
<gene>
    <name evidence="2" type="ORF">GOBAR_AA02481</name>
</gene>
<evidence type="ECO:0000313" key="2">
    <source>
        <dbReference type="EMBL" id="PPS18110.1"/>
    </source>
</evidence>
<reference evidence="2 3" key="1">
    <citation type="submission" date="2015-01" db="EMBL/GenBank/DDBJ databases">
        <title>Genome of allotetraploid Gossypium barbadense reveals genomic plasticity and fiber elongation in cotton evolution.</title>
        <authorList>
            <person name="Chen X."/>
            <person name="Liu X."/>
            <person name="Zhao B."/>
            <person name="Zheng H."/>
            <person name="Hu Y."/>
            <person name="Lu G."/>
            <person name="Yang C."/>
            <person name="Chen J."/>
            <person name="Shan C."/>
            <person name="Zhang L."/>
            <person name="Zhou Y."/>
            <person name="Wang L."/>
            <person name="Guo W."/>
            <person name="Bai Y."/>
            <person name="Ruan J."/>
            <person name="Shangguan X."/>
            <person name="Mao Y."/>
            <person name="Jiang J."/>
            <person name="Zhu Y."/>
            <person name="Lei J."/>
            <person name="Kang H."/>
            <person name="Chen S."/>
            <person name="He X."/>
            <person name="Wang R."/>
            <person name="Wang Y."/>
            <person name="Chen J."/>
            <person name="Wang L."/>
            <person name="Yu S."/>
            <person name="Wang B."/>
            <person name="Wei J."/>
            <person name="Song S."/>
            <person name="Lu X."/>
            <person name="Gao Z."/>
            <person name="Gu W."/>
            <person name="Deng X."/>
            <person name="Ma D."/>
            <person name="Wang S."/>
            <person name="Liang W."/>
            <person name="Fang L."/>
            <person name="Cai C."/>
            <person name="Zhu X."/>
            <person name="Zhou B."/>
            <person name="Zhang Y."/>
            <person name="Chen Z."/>
            <person name="Xu S."/>
            <person name="Zhu R."/>
            <person name="Wang S."/>
            <person name="Zhang T."/>
            <person name="Zhao G."/>
        </authorList>
    </citation>
    <scope>NUCLEOTIDE SEQUENCE [LARGE SCALE GENOMIC DNA]</scope>
    <source>
        <strain evidence="3">cv. Xinhai21</strain>
        <tissue evidence="2">Leaf</tissue>
    </source>
</reference>
<dbReference type="OrthoDB" id="2848340at2759"/>
<dbReference type="PANTHER" id="PTHR31084:SF0">
    <property type="entry name" value="ALPHA-L-FUCOSIDASE 2"/>
    <property type="match status" value="1"/>
</dbReference>
<evidence type="ECO:0000256" key="1">
    <source>
        <dbReference type="SAM" id="MobiDB-lite"/>
    </source>
</evidence>
<dbReference type="Gene3D" id="2.70.98.50">
    <property type="entry name" value="putative glycoside hydrolase family protein from bacillus halodurans"/>
    <property type="match status" value="2"/>
</dbReference>
<dbReference type="AlphaFoldDB" id="A0A2P5YR76"/>